<name>A0ACA9N3Z1_9GLOM</name>
<evidence type="ECO:0000313" key="2">
    <source>
        <dbReference type="Proteomes" id="UP000789920"/>
    </source>
</evidence>
<keyword evidence="2" id="KW-1185">Reference proteome</keyword>
<dbReference type="EMBL" id="CAJVQC010011957">
    <property type="protein sequence ID" value="CAG8633198.1"/>
    <property type="molecule type" value="Genomic_DNA"/>
</dbReference>
<dbReference type="Proteomes" id="UP000789920">
    <property type="component" value="Unassembled WGS sequence"/>
</dbReference>
<gene>
    <name evidence="1" type="ORF">RPERSI_LOCUS7198</name>
</gene>
<protein>
    <submittedName>
        <fullName evidence="1">4900_t:CDS:1</fullName>
    </submittedName>
</protein>
<organism evidence="1 2">
    <name type="scientific">Racocetra persica</name>
    <dbReference type="NCBI Taxonomy" id="160502"/>
    <lineage>
        <taxon>Eukaryota</taxon>
        <taxon>Fungi</taxon>
        <taxon>Fungi incertae sedis</taxon>
        <taxon>Mucoromycota</taxon>
        <taxon>Glomeromycotina</taxon>
        <taxon>Glomeromycetes</taxon>
        <taxon>Diversisporales</taxon>
        <taxon>Gigasporaceae</taxon>
        <taxon>Racocetra</taxon>
    </lineage>
</organism>
<comment type="caution">
    <text evidence="1">The sequence shown here is derived from an EMBL/GenBank/DDBJ whole genome shotgun (WGS) entry which is preliminary data.</text>
</comment>
<feature type="non-terminal residue" evidence="1">
    <location>
        <position position="43"/>
    </location>
</feature>
<evidence type="ECO:0000313" key="1">
    <source>
        <dbReference type="EMBL" id="CAG8633198.1"/>
    </source>
</evidence>
<sequence>MIETLASDTSRTIEKNTYSTNDNESAKSTYSDTPILQKEKLET</sequence>
<accession>A0ACA9N3Z1</accession>
<proteinExistence type="predicted"/>
<reference evidence="1" key="1">
    <citation type="submission" date="2021-06" db="EMBL/GenBank/DDBJ databases">
        <authorList>
            <person name="Kallberg Y."/>
            <person name="Tangrot J."/>
            <person name="Rosling A."/>
        </authorList>
    </citation>
    <scope>NUCLEOTIDE SEQUENCE</scope>
    <source>
        <strain evidence="1">MA461A</strain>
    </source>
</reference>